<dbReference type="AlphaFoldDB" id="A0A369I0T2"/>
<evidence type="ECO:0000313" key="2">
    <source>
        <dbReference type="Proteomes" id="UP000253141"/>
    </source>
</evidence>
<evidence type="ECO:0000313" key="1">
    <source>
        <dbReference type="EMBL" id="RDB02490.1"/>
    </source>
</evidence>
<dbReference type="RefSeq" id="WP_114464439.1">
    <property type="nucleotide sequence ID" value="NZ_QPIW01000042.1"/>
</dbReference>
<proteinExistence type="predicted"/>
<organism evidence="1 2">
    <name type="scientific">Runella aurantiaca</name>
    <dbReference type="NCBI Taxonomy" id="2282308"/>
    <lineage>
        <taxon>Bacteria</taxon>
        <taxon>Pseudomonadati</taxon>
        <taxon>Bacteroidota</taxon>
        <taxon>Cytophagia</taxon>
        <taxon>Cytophagales</taxon>
        <taxon>Spirosomataceae</taxon>
        <taxon>Runella</taxon>
    </lineage>
</organism>
<protein>
    <submittedName>
        <fullName evidence="1">Uncharacterized protein</fullName>
    </submittedName>
</protein>
<comment type="caution">
    <text evidence="1">The sequence shown here is derived from an EMBL/GenBank/DDBJ whole genome shotgun (WGS) entry which is preliminary data.</text>
</comment>
<name>A0A369I0T2_9BACT</name>
<reference evidence="1 2" key="1">
    <citation type="submission" date="2018-07" db="EMBL/GenBank/DDBJ databases">
        <title>Genome analysis of Runella aurantiaca.</title>
        <authorList>
            <person name="Yang X."/>
        </authorList>
    </citation>
    <scope>NUCLEOTIDE SEQUENCE [LARGE SCALE GENOMIC DNA]</scope>
    <source>
        <strain evidence="1 2">YX9</strain>
    </source>
</reference>
<gene>
    <name evidence="1" type="ORF">DVG78_28625</name>
</gene>
<dbReference type="Proteomes" id="UP000253141">
    <property type="component" value="Unassembled WGS sequence"/>
</dbReference>
<sequence length="166" mass="18913">MEWIRKTTKTFDLTDNGQVLGTLHNEPQATTWEAAGKFYRFELKNSWKQRYQLIGPDGEILGEMRPKNWYGSSSIISLEGAQYRLTFTNNPLAAVQLLDEQNQRLVQARLVTVEGRVQTEFSMDEAFKSTPYAFWLAGIVWNYFYPMAQSEGGDIDAAAFILLATA</sequence>
<accession>A0A369I0T2</accession>
<keyword evidence="2" id="KW-1185">Reference proteome</keyword>
<dbReference type="EMBL" id="QPIW01000042">
    <property type="protein sequence ID" value="RDB02490.1"/>
    <property type="molecule type" value="Genomic_DNA"/>
</dbReference>